<dbReference type="FunFam" id="3.10.310.10:FF:000038">
    <property type="entry name" value="2-methyl-aconitate isomerase"/>
    <property type="match status" value="1"/>
</dbReference>
<proteinExistence type="inferred from homology"/>
<dbReference type="Pfam" id="PF04303">
    <property type="entry name" value="PrpF"/>
    <property type="match status" value="1"/>
</dbReference>
<protein>
    <recommendedName>
        <fullName evidence="7">2-methyl-aconitate isomerase</fullName>
    </recommendedName>
    <alternativeName>
        <fullName evidence="8">Cis-trans isomerase</fullName>
    </alternativeName>
</protein>
<evidence type="ECO:0000313" key="11">
    <source>
        <dbReference type="Proteomes" id="UP000255168"/>
    </source>
</evidence>
<dbReference type="EMBL" id="OFTC01000008">
    <property type="protein sequence ID" value="SOZ34964.1"/>
    <property type="molecule type" value="Genomic_DNA"/>
</dbReference>
<comment type="similarity">
    <text evidence="2">Belongs to the PrpF family.</text>
</comment>
<comment type="catalytic activity">
    <reaction evidence="6">
        <text>2-methyl-trans-aconitate = 2-methyl-cis-aconitate</text>
        <dbReference type="Rhea" id="RHEA:37751"/>
        <dbReference type="ChEBI" id="CHEBI:57872"/>
        <dbReference type="ChEBI" id="CHEBI:58915"/>
    </reaction>
</comment>
<dbReference type="InterPro" id="IPR007400">
    <property type="entry name" value="PrpF-like"/>
</dbReference>
<dbReference type="Proteomes" id="UP000255168">
    <property type="component" value="Chromosome I"/>
</dbReference>
<organism evidence="10 11">
    <name type="scientific">Cupriavidus neocaledonicus</name>
    <dbReference type="NCBI Taxonomy" id="1040979"/>
    <lineage>
        <taxon>Bacteria</taxon>
        <taxon>Pseudomonadati</taxon>
        <taxon>Pseudomonadota</taxon>
        <taxon>Betaproteobacteria</taxon>
        <taxon>Burkholderiales</taxon>
        <taxon>Burkholderiaceae</taxon>
        <taxon>Cupriavidus</taxon>
    </lineage>
</organism>
<dbReference type="EMBL" id="LT984806">
    <property type="protein sequence ID" value="SPD46907.1"/>
    <property type="molecule type" value="Genomic_DNA"/>
</dbReference>
<sequence>MAHVPQIKIPATYIRGGTSKGVFFRLQDLPERARVPGPARDALLLRVIGSPDPYGKQIDGMGAATSSTSKTVILSKSTRPDHDVDYLFGQVSIDQPFVDWSGNCGNLSAAVGPFAISAGLVDPARIPHNGVAVVRIWQANIGKTIIGHVPITNGEVQETGDFELDGVTFPAAEVQLEFMDPAAEEEGAGGAMFPTGNVVDDLEVPGIGTLKATMINAGIPTIFVNAESIGYTGTELQDAINSDTRALAMFETIRAHGALRMGLIKDIDEAARRQHTPKVAFVARPVDYTASSGKQVAAADVDLLVRALSMGKLHHAMMGTAAVAIGTAAAIPGTLVNLAAGGGERNAVRFGHPSGTLRVGAEAQRVDGEWVVKKAIMSRSARVLMEGWVRVPGDAF</sequence>
<dbReference type="PANTHER" id="PTHR43709:SF2">
    <property type="entry name" value="DUF453 DOMAIN PROTEIN (AFU_ORTHOLOGUE AFUA_6G00360)"/>
    <property type="match status" value="1"/>
</dbReference>
<evidence type="ECO:0000313" key="10">
    <source>
        <dbReference type="EMBL" id="SPD46907.1"/>
    </source>
</evidence>
<dbReference type="NCBIfam" id="TIGR02334">
    <property type="entry name" value="prpF"/>
    <property type="match status" value="1"/>
</dbReference>
<gene>
    <name evidence="9" type="primary">prpF</name>
    <name evidence="9" type="ORF">CBM2605_A160003</name>
    <name evidence="10" type="ORF">CBM2607_11847</name>
</gene>
<dbReference type="GO" id="GO:0016863">
    <property type="term" value="F:intramolecular oxidoreductase activity, transposing C=C bonds"/>
    <property type="evidence" value="ECO:0007669"/>
    <property type="project" value="UniProtKB-ARBA"/>
</dbReference>
<accession>A0A375H9K3</accession>
<comment type="subunit">
    <text evidence="3">Homodimer.</text>
</comment>
<name>A0A375H9K3_9BURK</name>
<evidence type="ECO:0000313" key="9">
    <source>
        <dbReference type="EMBL" id="SOZ34964.1"/>
    </source>
</evidence>
<dbReference type="FunFam" id="3.10.310.10:FF:000018">
    <property type="entry name" value="2-methylaconitate cis-trans isomerase"/>
    <property type="match status" value="1"/>
</dbReference>
<dbReference type="PANTHER" id="PTHR43709">
    <property type="entry name" value="ACONITATE ISOMERASE-RELATED"/>
    <property type="match status" value="1"/>
</dbReference>
<evidence type="ECO:0000256" key="1">
    <source>
        <dbReference type="ARBA" id="ARBA00005026"/>
    </source>
</evidence>
<evidence type="ECO:0000313" key="12">
    <source>
        <dbReference type="Proteomes" id="UP000256710"/>
    </source>
</evidence>
<keyword evidence="12" id="KW-1185">Reference proteome</keyword>
<keyword evidence="4" id="KW-0558">Oxidation</keyword>
<comment type="pathway">
    <text evidence="1">Organic acid metabolism; propanoate degradation.</text>
</comment>
<evidence type="ECO:0000256" key="7">
    <source>
        <dbReference type="ARBA" id="ARBA00068655"/>
    </source>
</evidence>
<evidence type="ECO:0000256" key="3">
    <source>
        <dbReference type="ARBA" id="ARBA00011738"/>
    </source>
</evidence>
<dbReference type="SUPFAM" id="SSF54506">
    <property type="entry name" value="Diaminopimelate epimerase-like"/>
    <property type="match status" value="2"/>
</dbReference>
<dbReference type="Gene3D" id="3.10.310.10">
    <property type="entry name" value="Diaminopimelate Epimerase, Chain A, domain 1"/>
    <property type="match status" value="2"/>
</dbReference>
<dbReference type="InterPro" id="IPR012709">
    <property type="entry name" value="PrpF"/>
</dbReference>
<dbReference type="GO" id="GO:0019629">
    <property type="term" value="P:propionate catabolic process, 2-methylcitrate cycle"/>
    <property type="evidence" value="ECO:0007669"/>
    <property type="project" value="InterPro"/>
</dbReference>
<evidence type="ECO:0000256" key="6">
    <source>
        <dbReference type="ARBA" id="ARBA00052928"/>
    </source>
</evidence>
<dbReference type="AlphaFoldDB" id="A0A375H9K3"/>
<keyword evidence="5" id="KW-0413">Isomerase</keyword>
<evidence type="ECO:0000256" key="5">
    <source>
        <dbReference type="ARBA" id="ARBA00023235"/>
    </source>
</evidence>
<evidence type="ECO:0000256" key="8">
    <source>
        <dbReference type="ARBA" id="ARBA00075828"/>
    </source>
</evidence>
<reference evidence="11 12" key="1">
    <citation type="submission" date="2018-01" db="EMBL/GenBank/DDBJ databases">
        <authorList>
            <person name="Clerissi C."/>
        </authorList>
    </citation>
    <scope>NUCLEOTIDE SEQUENCE [LARGE SCALE GENOMIC DNA]</scope>
    <source>
        <strain evidence="9">Cupriavidus taiwanensis STM 6082</strain>
        <strain evidence="10">Cupriavidus taiwanensis STM 6160</strain>
    </source>
</reference>
<dbReference type="Proteomes" id="UP000256710">
    <property type="component" value="Unassembled WGS sequence"/>
</dbReference>
<evidence type="ECO:0000256" key="4">
    <source>
        <dbReference type="ARBA" id="ARBA00023097"/>
    </source>
</evidence>
<evidence type="ECO:0000256" key="2">
    <source>
        <dbReference type="ARBA" id="ARBA00007673"/>
    </source>
</evidence>
<dbReference type="RefSeq" id="WP_018005620.1">
    <property type="nucleotide sequence ID" value="NZ_AQUR01000091.1"/>
</dbReference>